<accession>A0A4R1B134</accession>
<gene>
    <name evidence="1" type="ORF">E0Y62_00580</name>
</gene>
<proteinExistence type="predicted"/>
<dbReference type="EMBL" id="SJTH01000001">
    <property type="protein sequence ID" value="TCJ06486.1"/>
    <property type="molecule type" value="Genomic_DNA"/>
</dbReference>
<evidence type="ECO:0000313" key="1">
    <source>
        <dbReference type="EMBL" id="TCJ06486.1"/>
    </source>
</evidence>
<evidence type="ECO:0000313" key="2">
    <source>
        <dbReference type="Proteomes" id="UP000293846"/>
    </source>
</evidence>
<dbReference type="Gene3D" id="3.10.180.10">
    <property type="entry name" value="2,3-Dihydroxybiphenyl 1,2-Dioxygenase, domain 1"/>
    <property type="match status" value="1"/>
</dbReference>
<dbReference type="InterPro" id="IPR029068">
    <property type="entry name" value="Glyas_Bleomycin-R_OHBP_Dase"/>
</dbReference>
<comment type="caution">
    <text evidence="1">The sequence shown here is derived from an EMBL/GenBank/DDBJ whole genome shotgun (WGS) entry which is preliminary data.</text>
</comment>
<dbReference type="RefSeq" id="WP_131235784.1">
    <property type="nucleotide sequence ID" value="NZ_SJTH01000001.1"/>
</dbReference>
<dbReference type="SUPFAM" id="SSF54593">
    <property type="entry name" value="Glyoxalase/Bleomycin resistance protein/Dihydroxybiphenyl dioxygenase"/>
    <property type="match status" value="1"/>
</dbReference>
<protein>
    <submittedName>
        <fullName evidence="1">VOC family protein</fullName>
    </submittedName>
</protein>
<dbReference type="CDD" id="cd06587">
    <property type="entry name" value="VOC"/>
    <property type="match status" value="1"/>
</dbReference>
<keyword evidence="2" id="KW-1185">Reference proteome</keyword>
<dbReference type="AlphaFoldDB" id="A0A4R1B134"/>
<sequence length="129" mass="15177">MIYEVTFQVRVTDMTKGESWYRILLGREPDFVPHEGFAEWELIPRCWLQVAEGIPAKSSGPLRLGVVNIEDERERLVQELNIDHFKIYERPEVPVKWATFSDPWGNHIGMFEYLNKAEKDRKMNEVLGI</sequence>
<dbReference type="OrthoDB" id="2453533at2"/>
<dbReference type="Proteomes" id="UP000293846">
    <property type="component" value="Unassembled WGS sequence"/>
</dbReference>
<dbReference type="STRING" id="1742358.GCA_001439605_00418"/>
<name>A0A4R1B134_9BACI</name>
<reference evidence="1 2" key="1">
    <citation type="submission" date="2019-03" db="EMBL/GenBank/DDBJ databases">
        <authorList>
            <person name="Jensen L."/>
            <person name="Storgaard J."/>
            <person name="Sulaj E."/>
            <person name="Schramm A."/>
            <person name="Marshall I.P.G."/>
        </authorList>
    </citation>
    <scope>NUCLEOTIDE SEQUENCE [LARGE SCALE GENOMIC DNA]</scope>
    <source>
        <strain evidence="1 2">2017H2G3</strain>
    </source>
</reference>
<organism evidence="1 2">
    <name type="scientific">Cytobacillus praedii</name>
    <dbReference type="NCBI Taxonomy" id="1742358"/>
    <lineage>
        <taxon>Bacteria</taxon>
        <taxon>Bacillati</taxon>
        <taxon>Bacillota</taxon>
        <taxon>Bacilli</taxon>
        <taxon>Bacillales</taxon>
        <taxon>Bacillaceae</taxon>
        <taxon>Cytobacillus</taxon>
    </lineage>
</organism>